<dbReference type="PANTHER" id="PTHR11070">
    <property type="entry name" value="UVRD / RECB / PCRA DNA HELICASE FAMILY MEMBER"/>
    <property type="match status" value="1"/>
</dbReference>
<feature type="binding site" evidence="10">
    <location>
        <begin position="28"/>
        <end position="35"/>
    </location>
    <ligand>
        <name>ATP</name>
        <dbReference type="ChEBI" id="CHEBI:30616"/>
    </ligand>
</feature>
<accession>A0A059XTY6</accession>
<evidence type="ECO:0000256" key="9">
    <source>
        <dbReference type="ARBA" id="ARBA00048988"/>
    </source>
</evidence>
<feature type="domain" description="UvrD-like helicase ATP-binding" evidence="11">
    <location>
        <begin position="7"/>
        <end position="290"/>
    </location>
</feature>
<dbReference type="GO" id="GO:0000725">
    <property type="term" value="P:recombinational repair"/>
    <property type="evidence" value="ECO:0007669"/>
    <property type="project" value="TreeGrafter"/>
</dbReference>
<dbReference type="KEGG" id="lfp:Y981_06655"/>
<dbReference type="OrthoDB" id="9806690at2"/>
<sequence>MDSRILNVLNEEQREAVTAPDGPALVLAGAGSGKTRVLTHRVAWLLEKGVPAHRMLVLTFTKKAARVLQHRLADLLTGPQVLLWAGTFHHVGYRLLREFGSRIGYAGTPVVIDREDQVDLLKSILSAFPEGLRKELPPAGQILNAISLSRNSMVSLEDVIYDRFSGLIPVIETVTRIRTEYEEVKRKDRLADFDDLLTGWLDILESGPDVLELLQERFRFLLVDEYQDTNPLQSTILDKLAARHKSFFVVGDDSQSIYSFRGAHVENILTFPDRYPEARIYRLETNYRSSPPILDLANRIILGNERRIEKTLRPFHTEEGEAPRTVGLYSDADQAHFIGSTVDQLLDGGTQASEIAILYRSHYLSLPIQFELARRKIPFSITSGLRFYEQAHIKDVLAHLRLLLNPRDTLAMTRLLRMIPRMGERSSEKLIRVLGEVEDVFSGLTDEKVLKTAPSLSREGVRKLGERLFSLRELQRKEESTVGLLVMEILEEGYRRDLYDIREDPEEREADLVAFAEQLGEQKDLEGFLGEITLLENLEEMALSNASVPDRVILSSIHQAKGLEWDTVFVLSMNEGVFPPEKSALRPQDLEEERRLFYVAVTRARRDLLLCVPESAISRGRGERLYPSRFLSEIGSDLVSETRYESWSF</sequence>
<dbReference type="GO" id="GO:0005524">
    <property type="term" value="F:ATP binding"/>
    <property type="evidence" value="ECO:0007669"/>
    <property type="project" value="UniProtKB-UniRule"/>
</dbReference>
<dbReference type="Pfam" id="PF13361">
    <property type="entry name" value="UvrD_C"/>
    <property type="match status" value="1"/>
</dbReference>
<evidence type="ECO:0000259" key="11">
    <source>
        <dbReference type="PROSITE" id="PS51198"/>
    </source>
</evidence>
<evidence type="ECO:0000256" key="7">
    <source>
        <dbReference type="ARBA" id="ARBA00034617"/>
    </source>
</evidence>
<dbReference type="Gene3D" id="1.10.486.10">
    <property type="entry name" value="PCRA, domain 4"/>
    <property type="match status" value="1"/>
</dbReference>
<dbReference type="EMBL" id="CP007243">
    <property type="protein sequence ID" value="AIA30560.1"/>
    <property type="molecule type" value="Genomic_DNA"/>
</dbReference>
<dbReference type="PANTHER" id="PTHR11070:SF3">
    <property type="entry name" value="DNA 3'-5' HELICASE"/>
    <property type="match status" value="1"/>
</dbReference>
<dbReference type="CDD" id="cd17932">
    <property type="entry name" value="DEXQc_UvrD"/>
    <property type="match status" value="1"/>
</dbReference>
<evidence type="ECO:0000256" key="6">
    <source>
        <dbReference type="ARBA" id="ARBA00023235"/>
    </source>
</evidence>
<evidence type="ECO:0000256" key="1">
    <source>
        <dbReference type="ARBA" id="ARBA00009922"/>
    </source>
</evidence>
<dbReference type="Gene3D" id="1.10.10.160">
    <property type="match status" value="1"/>
</dbReference>
<evidence type="ECO:0000256" key="4">
    <source>
        <dbReference type="ARBA" id="ARBA00022806"/>
    </source>
</evidence>
<dbReference type="PROSITE" id="PS51217">
    <property type="entry name" value="UVRD_HELICASE_CTER"/>
    <property type="match status" value="1"/>
</dbReference>
<dbReference type="HOGENOM" id="CLU_004585_5_10_0"/>
<dbReference type="AlphaFoldDB" id="A0A059XTY6"/>
<keyword evidence="5 10" id="KW-0067">ATP-binding</keyword>
<gene>
    <name evidence="13" type="ORF">Y981_06655</name>
</gene>
<keyword evidence="2 10" id="KW-0547">Nucleotide-binding</keyword>
<dbReference type="GO" id="GO:0043138">
    <property type="term" value="F:3'-5' DNA helicase activity"/>
    <property type="evidence" value="ECO:0007669"/>
    <property type="project" value="UniProtKB-EC"/>
</dbReference>
<evidence type="ECO:0000259" key="12">
    <source>
        <dbReference type="PROSITE" id="PS51217"/>
    </source>
</evidence>
<keyword evidence="14" id="KW-1185">Reference proteome</keyword>
<name>A0A059XTY6_9BACT</name>
<dbReference type="Gene3D" id="3.40.50.300">
    <property type="entry name" value="P-loop containing nucleotide triphosphate hydrolases"/>
    <property type="match status" value="2"/>
</dbReference>
<dbReference type="InterPro" id="IPR013986">
    <property type="entry name" value="DExx_box_DNA_helicase_dom_sf"/>
</dbReference>
<dbReference type="InterPro" id="IPR027417">
    <property type="entry name" value="P-loop_NTPase"/>
</dbReference>
<comment type="catalytic activity">
    <reaction evidence="7">
        <text>Couples ATP hydrolysis with the unwinding of duplex DNA by translocating in the 3'-5' direction.</text>
        <dbReference type="EC" id="5.6.2.4"/>
    </reaction>
</comment>
<keyword evidence="4 10" id="KW-0347">Helicase</keyword>
<keyword evidence="6" id="KW-0413">Isomerase</keyword>
<evidence type="ECO:0000256" key="3">
    <source>
        <dbReference type="ARBA" id="ARBA00022801"/>
    </source>
</evidence>
<dbReference type="EC" id="5.6.2.4" evidence="8"/>
<evidence type="ECO:0000256" key="10">
    <source>
        <dbReference type="PROSITE-ProRule" id="PRU00560"/>
    </source>
</evidence>
<dbReference type="InterPro" id="IPR014016">
    <property type="entry name" value="UvrD-like_ATP-bd"/>
</dbReference>
<dbReference type="GO" id="GO:0016887">
    <property type="term" value="F:ATP hydrolysis activity"/>
    <property type="evidence" value="ECO:0007669"/>
    <property type="project" value="RHEA"/>
</dbReference>
<dbReference type="PROSITE" id="PS51198">
    <property type="entry name" value="UVRD_HELICASE_ATP_BIND"/>
    <property type="match status" value="1"/>
</dbReference>
<dbReference type="InterPro" id="IPR000212">
    <property type="entry name" value="DNA_helicase_UvrD/REP"/>
</dbReference>
<evidence type="ECO:0000313" key="13">
    <source>
        <dbReference type="EMBL" id="AIA30560.1"/>
    </source>
</evidence>
<comment type="catalytic activity">
    <reaction evidence="9">
        <text>ATP + H2O = ADP + phosphate + H(+)</text>
        <dbReference type="Rhea" id="RHEA:13065"/>
        <dbReference type="ChEBI" id="CHEBI:15377"/>
        <dbReference type="ChEBI" id="CHEBI:15378"/>
        <dbReference type="ChEBI" id="CHEBI:30616"/>
        <dbReference type="ChEBI" id="CHEBI:43474"/>
        <dbReference type="ChEBI" id="CHEBI:456216"/>
        <dbReference type="EC" id="5.6.2.4"/>
    </reaction>
</comment>
<dbReference type="Proteomes" id="UP000027059">
    <property type="component" value="Chromosome"/>
</dbReference>
<proteinExistence type="inferred from homology"/>
<dbReference type="SUPFAM" id="SSF52540">
    <property type="entry name" value="P-loop containing nucleoside triphosphate hydrolases"/>
    <property type="match status" value="1"/>
</dbReference>
<evidence type="ECO:0000256" key="5">
    <source>
        <dbReference type="ARBA" id="ARBA00022840"/>
    </source>
</evidence>
<evidence type="ECO:0000256" key="2">
    <source>
        <dbReference type="ARBA" id="ARBA00022741"/>
    </source>
</evidence>
<evidence type="ECO:0000256" key="8">
    <source>
        <dbReference type="ARBA" id="ARBA00034808"/>
    </source>
</evidence>
<reference evidence="13 14" key="2">
    <citation type="journal article" date="2015" name="Biomed. Res. Int.">
        <title>Effects of Arsenite Resistance on the Growth and Functional Gene Expression of Leptospirillum ferriphilum and Acidithiobacillus thiooxidans in Pure Culture and Coculture.</title>
        <authorList>
            <person name="Jiang H."/>
            <person name="Liang Y."/>
            <person name="Yin H."/>
            <person name="Xiao Y."/>
            <person name="Guo X."/>
            <person name="Xu Y."/>
            <person name="Hu Q."/>
            <person name="Liu H."/>
            <person name="Liu X."/>
        </authorList>
    </citation>
    <scope>NUCLEOTIDE SEQUENCE [LARGE SCALE GENOMIC DNA]</scope>
    <source>
        <strain evidence="13 14">YSK</strain>
    </source>
</reference>
<dbReference type="GO" id="GO:0005829">
    <property type="term" value="C:cytosol"/>
    <property type="evidence" value="ECO:0007669"/>
    <property type="project" value="TreeGrafter"/>
</dbReference>
<dbReference type="GO" id="GO:0003677">
    <property type="term" value="F:DNA binding"/>
    <property type="evidence" value="ECO:0007669"/>
    <property type="project" value="InterPro"/>
</dbReference>
<organism evidence="13 14">
    <name type="scientific">Leptospirillum ferriphilum YSK</name>
    <dbReference type="NCBI Taxonomy" id="1441628"/>
    <lineage>
        <taxon>Bacteria</taxon>
        <taxon>Pseudomonadati</taxon>
        <taxon>Nitrospirota</taxon>
        <taxon>Nitrospiria</taxon>
        <taxon>Nitrospirales</taxon>
        <taxon>Nitrospiraceae</taxon>
        <taxon>Leptospirillum</taxon>
    </lineage>
</organism>
<comment type="similarity">
    <text evidence="1">Belongs to the helicase family. UvrD subfamily.</text>
</comment>
<feature type="domain" description="UvrD-like helicase C-terminal" evidence="12">
    <location>
        <begin position="291"/>
        <end position="562"/>
    </location>
</feature>
<protein>
    <recommendedName>
        <fullName evidence="8">DNA 3'-5' helicase</fullName>
        <ecNumber evidence="8">5.6.2.4</ecNumber>
    </recommendedName>
</protein>
<reference evidence="14" key="1">
    <citation type="submission" date="2014-02" db="EMBL/GenBank/DDBJ databases">
        <title>Complete genome sequence and comparative genomic analysis of the nitrogen-fixing bacterium Leptospirillum ferriphilum YSK.</title>
        <authorList>
            <person name="Guo X."/>
            <person name="Yin H."/>
            <person name="Liang Y."/>
            <person name="Hu Q."/>
            <person name="Ma L."/>
            <person name="Xiao Y."/>
            <person name="Zhang X."/>
            <person name="Qiu G."/>
            <person name="Liu X."/>
        </authorList>
    </citation>
    <scope>NUCLEOTIDE SEQUENCE [LARGE SCALE GENOMIC DNA]</scope>
    <source>
        <strain evidence="14">YSK</strain>
    </source>
</reference>
<keyword evidence="3 10" id="KW-0378">Hydrolase</keyword>
<dbReference type="RefSeq" id="WP_014961094.1">
    <property type="nucleotide sequence ID" value="NZ_CP007243.1"/>
</dbReference>
<dbReference type="InterPro" id="IPR014017">
    <property type="entry name" value="DNA_helicase_UvrD-like_C"/>
</dbReference>
<evidence type="ECO:0000313" key="14">
    <source>
        <dbReference type="Proteomes" id="UP000027059"/>
    </source>
</evidence>
<dbReference type="Pfam" id="PF00580">
    <property type="entry name" value="UvrD-helicase"/>
    <property type="match status" value="1"/>
</dbReference>